<name>A0A0K9NJS9_ZOSMR</name>
<evidence type="ECO:0000313" key="5">
    <source>
        <dbReference type="EMBL" id="KMZ56215.1"/>
    </source>
</evidence>
<organism evidence="5 6">
    <name type="scientific">Zostera marina</name>
    <name type="common">Eelgrass</name>
    <dbReference type="NCBI Taxonomy" id="29655"/>
    <lineage>
        <taxon>Eukaryota</taxon>
        <taxon>Viridiplantae</taxon>
        <taxon>Streptophyta</taxon>
        <taxon>Embryophyta</taxon>
        <taxon>Tracheophyta</taxon>
        <taxon>Spermatophyta</taxon>
        <taxon>Magnoliopsida</taxon>
        <taxon>Liliopsida</taxon>
        <taxon>Zosteraceae</taxon>
        <taxon>Zostera</taxon>
    </lineage>
</organism>
<dbReference type="InterPro" id="IPR045849">
    <property type="entry name" value="IP5P_plant"/>
</dbReference>
<keyword evidence="2" id="KW-0378">Hydrolase</keyword>
<dbReference type="GO" id="GO:0004445">
    <property type="term" value="F:inositol-polyphosphate 5-phosphatase activity"/>
    <property type="evidence" value="ECO:0007669"/>
    <property type="project" value="InterPro"/>
</dbReference>
<evidence type="ECO:0000313" key="6">
    <source>
        <dbReference type="Proteomes" id="UP000036987"/>
    </source>
</evidence>
<dbReference type="PANTHER" id="PTHR45666">
    <property type="entry name" value="TYPE IV INOSITOL POLYPHOSPHATE 5-PHOSPHATASE 9"/>
    <property type="match status" value="1"/>
</dbReference>
<dbReference type="AlphaFoldDB" id="A0A0K9NJS9"/>
<comment type="caution">
    <text evidence="5">The sequence shown here is derived from an EMBL/GenBank/DDBJ whole genome shotgun (WGS) entry which is preliminary data.</text>
</comment>
<proteinExistence type="inferred from homology"/>
<dbReference type="InterPro" id="IPR036691">
    <property type="entry name" value="Endo/exonu/phosph_ase_sf"/>
</dbReference>
<sequence>MPFPPAFGKMLNKKSRKKKLGEFFKSKTVLRKWLNIGTKDSDFSADEEADSETDFEDHAEIELLESDRRVFRFLSSVSSSDHVPYKSRRKSETMRAQYINTKEIRLCVGTWNVGGRIPSDDLEIEEWLDMNEPSDIYVLGLQEVVPLNAGNVLGAEDSRQVPRWESLIRQTINKIKPAKTKFKSHTAPQSPSDVSDSGSDSDGDRDERINPIDIEDDSFENLQSTDHSFEVGVSKKFKHSRTLSNLERFGLSWPEQPLDLSQHQQKTLKAYSYDSQSAAVQKLRMQNSIRHTKKKSWAFVRVISKQMVGIFISVWVRRGLRKYIQNMKISTVGVGVMGYIGNKGSISISMSIYQTMFCFVCCHLSSGEKESDRARRNVDVQEIHRRTQFNTSSGGSLPQTILDHERIVWLGDLNYRMNSSLDRACQLISKKDWPNLSEFDQLKSELKKGRAFDGWTEGIMNFPPTYKYQVNSEKYDVKRTPAWCDRILSYGKGMKLMSYKTSDGLDLSDHKPVTAFYLAEVEVFSHKCLQRALTFTKAELEDCN</sequence>
<dbReference type="Pfam" id="PF22669">
    <property type="entry name" value="Exo_endo_phos2"/>
    <property type="match status" value="2"/>
</dbReference>
<dbReference type="EMBL" id="LFYR01002215">
    <property type="protein sequence ID" value="KMZ56215.1"/>
    <property type="molecule type" value="Genomic_DNA"/>
</dbReference>
<protein>
    <submittedName>
        <fullName evidence="5">Type I inositol-1,4,5-trisphosphate 5-phosphatase</fullName>
    </submittedName>
</protein>
<dbReference type="Proteomes" id="UP000036987">
    <property type="component" value="Unassembled WGS sequence"/>
</dbReference>
<evidence type="ECO:0000256" key="3">
    <source>
        <dbReference type="SAM" id="MobiDB-lite"/>
    </source>
</evidence>
<dbReference type="GO" id="GO:0034485">
    <property type="term" value="F:phosphatidylinositol-3,4,5-trisphosphate 5-phosphatase activity"/>
    <property type="evidence" value="ECO:0000318"/>
    <property type="project" value="GO_Central"/>
</dbReference>
<feature type="region of interest" description="Disordered" evidence="3">
    <location>
        <begin position="178"/>
        <end position="217"/>
    </location>
</feature>
<dbReference type="GO" id="GO:0004439">
    <property type="term" value="F:phosphatidylinositol-4,5-bisphosphate 5-phosphatase activity"/>
    <property type="evidence" value="ECO:0000318"/>
    <property type="project" value="GO_Central"/>
</dbReference>
<dbReference type="GO" id="GO:0046856">
    <property type="term" value="P:phosphatidylinositol dephosphorylation"/>
    <property type="evidence" value="ECO:0000318"/>
    <property type="project" value="GO_Central"/>
</dbReference>
<dbReference type="OrthoDB" id="62798at2759"/>
<dbReference type="InterPro" id="IPR000300">
    <property type="entry name" value="IPPc"/>
</dbReference>
<feature type="domain" description="Inositol polyphosphate-related phosphatase" evidence="4">
    <location>
        <begin position="225"/>
        <end position="525"/>
    </location>
</feature>
<dbReference type="OMA" id="PVHQKML"/>
<gene>
    <name evidence="5" type="ORF">ZOSMA_98G00400</name>
</gene>
<evidence type="ECO:0000259" key="4">
    <source>
        <dbReference type="SMART" id="SM00128"/>
    </source>
</evidence>
<accession>A0A0K9NJS9</accession>
<dbReference type="Gene3D" id="3.60.10.10">
    <property type="entry name" value="Endonuclease/exonuclease/phosphatase"/>
    <property type="match status" value="2"/>
</dbReference>
<evidence type="ECO:0000256" key="1">
    <source>
        <dbReference type="ARBA" id="ARBA00010768"/>
    </source>
</evidence>
<dbReference type="SUPFAM" id="SSF56219">
    <property type="entry name" value="DNase I-like"/>
    <property type="match status" value="1"/>
</dbReference>
<reference evidence="6" key="1">
    <citation type="journal article" date="2016" name="Nature">
        <title>The genome of the seagrass Zostera marina reveals angiosperm adaptation to the sea.</title>
        <authorList>
            <person name="Olsen J.L."/>
            <person name="Rouze P."/>
            <person name="Verhelst B."/>
            <person name="Lin Y.-C."/>
            <person name="Bayer T."/>
            <person name="Collen J."/>
            <person name="Dattolo E."/>
            <person name="De Paoli E."/>
            <person name="Dittami S."/>
            <person name="Maumus F."/>
            <person name="Michel G."/>
            <person name="Kersting A."/>
            <person name="Lauritano C."/>
            <person name="Lohaus R."/>
            <person name="Toepel M."/>
            <person name="Tonon T."/>
            <person name="Vanneste K."/>
            <person name="Amirebrahimi M."/>
            <person name="Brakel J."/>
            <person name="Bostroem C."/>
            <person name="Chovatia M."/>
            <person name="Grimwood J."/>
            <person name="Jenkins J.W."/>
            <person name="Jueterbock A."/>
            <person name="Mraz A."/>
            <person name="Stam W.T."/>
            <person name="Tice H."/>
            <person name="Bornberg-Bauer E."/>
            <person name="Green P.J."/>
            <person name="Pearson G.A."/>
            <person name="Procaccini G."/>
            <person name="Duarte C.M."/>
            <person name="Schmutz J."/>
            <person name="Reusch T.B.H."/>
            <person name="Van de Peer Y."/>
        </authorList>
    </citation>
    <scope>NUCLEOTIDE SEQUENCE [LARGE SCALE GENOMIC DNA]</scope>
    <source>
        <strain evidence="6">cv. Finnish</strain>
    </source>
</reference>
<dbReference type="SMART" id="SM00128">
    <property type="entry name" value="IPPc"/>
    <property type="match status" value="1"/>
</dbReference>
<comment type="similarity">
    <text evidence="1">Belongs to the inositol polyphosphate 5-phosphatase family.</text>
</comment>
<dbReference type="PANTHER" id="PTHR45666:SF5">
    <property type="entry name" value="TYPE IV INOSITOL POLYPHOSPHATE 5-PHOSPHATASE 3"/>
    <property type="match status" value="1"/>
</dbReference>
<keyword evidence="6" id="KW-1185">Reference proteome</keyword>
<dbReference type="STRING" id="29655.A0A0K9NJS9"/>
<evidence type="ECO:0000256" key="2">
    <source>
        <dbReference type="ARBA" id="ARBA00022801"/>
    </source>
</evidence>